<dbReference type="Proteomes" id="UP001431209">
    <property type="component" value="Unassembled WGS sequence"/>
</dbReference>
<dbReference type="AlphaFoldDB" id="A0AAW2ZIY5"/>
<reference evidence="1 2" key="1">
    <citation type="submission" date="2024-03" db="EMBL/GenBank/DDBJ databases">
        <title>The Acrasis kona genome and developmental transcriptomes reveal deep origins of eukaryotic multicellular pathways.</title>
        <authorList>
            <person name="Sheikh S."/>
            <person name="Fu C.-J."/>
            <person name="Brown M.W."/>
            <person name="Baldauf S.L."/>
        </authorList>
    </citation>
    <scope>NUCLEOTIDE SEQUENCE [LARGE SCALE GENOMIC DNA]</scope>
    <source>
        <strain evidence="1 2">ATCC MYA-3509</strain>
    </source>
</reference>
<comment type="caution">
    <text evidence="1">The sequence shown here is derived from an EMBL/GenBank/DDBJ whole genome shotgun (WGS) entry which is preliminary data.</text>
</comment>
<gene>
    <name evidence="1" type="ORF">AKO1_008828</name>
</gene>
<accession>A0AAW2ZIY5</accession>
<evidence type="ECO:0000313" key="2">
    <source>
        <dbReference type="Proteomes" id="UP001431209"/>
    </source>
</evidence>
<dbReference type="EMBL" id="JAOPGA020001460">
    <property type="protein sequence ID" value="KAL0488661.1"/>
    <property type="molecule type" value="Genomic_DNA"/>
</dbReference>
<evidence type="ECO:0000313" key="1">
    <source>
        <dbReference type="EMBL" id="KAL0488661.1"/>
    </source>
</evidence>
<keyword evidence="2" id="KW-1185">Reference proteome</keyword>
<name>A0AAW2ZIY5_9EUKA</name>
<organism evidence="1 2">
    <name type="scientific">Acrasis kona</name>
    <dbReference type="NCBI Taxonomy" id="1008807"/>
    <lineage>
        <taxon>Eukaryota</taxon>
        <taxon>Discoba</taxon>
        <taxon>Heterolobosea</taxon>
        <taxon>Tetramitia</taxon>
        <taxon>Eutetramitia</taxon>
        <taxon>Acrasidae</taxon>
        <taxon>Acrasis</taxon>
    </lineage>
</organism>
<proteinExistence type="predicted"/>
<sequence length="391" mass="45322">MNTSSISVRLLVQGAKNISLDNIRLPSPTNAINNEYNECPTVTEFEDLTINEDDNTDLDIRTDMTMPYVNDEAIENKAKLYYDIKNGSFKAQSMASKGNDPMWQQVTFIPVENCIQDNSINIKLYTKRFFRKKIVERFIISNLQQLPRGVLITNSIKGMIDSESTLNILIIIEEWDKLLFRKTNPFKDDYNMWSKSTSIMIDVSGCYKIKFNNDKYTHFGEWESLKIVNVRDQHQMLFTINVVYNEGPDTVYHVKIGQRSIAICYEKQLQYLSFTYHRLDYPDLFEAVCAESSQSSLPIFRLLHNRNKRIGRAHKRVRKTKEKNEIEIQLNEEINQYMSSANLGTSMHLMALVIICDMKQQLESRVRMRAVHNDGGTGVRIVTGILDNLLL</sequence>
<protein>
    <submittedName>
        <fullName evidence="1">Uncharacterized protein</fullName>
    </submittedName>
</protein>